<reference evidence="3 4" key="1">
    <citation type="submission" date="2018-07" db="EMBL/GenBank/DDBJ databases">
        <title>Chryseobacterium lacus sp. nov., isolated from lake water.</title>
        <authorList>
            <person name="Li C.-M."/>
        </authorList>
    </citation>
    <scope>NUCLEOTIDE SEQUENCE [LARGE SCALE GENOMIC DNA]</scope>
    <source>
        <strain evidence="3 4">YLOS41</strain>
    </source>
</reference>
<evidence type="ECO:0000313" key="3">
    <source>
        <dbReference type="EMBL" id="RCU44818.1"/>
    </source>
</evidence>
<proteinExistence type="predicted"/>
<keyword evidence="1" id="KW-1133">Transmembrane helix</keyword>
<dbReference type="InterPro" id="IPR011990">
    <property type="entry name" value="TPR-like_helical_dom_sf"/>
</dbReference>
<dbReference type="SUPFAM" id="SSF48452">
    <property type="entry name" value="TPR-like"/>
    <property type="match status" value="2"/>
</dbReference>
<dbReference type="EMBL" id="QPIE01000001">
    <property type="protein sequence ID" value="RCU44818.1"/>
    <property type="molecule type" value="Genomic_DNA"/>
</dbReference>
<evidence type="ECO:0000256" key="2">
    <source>
        <dbReference type="SAM" id="SignalP"/>
    </source>
</evidence>
<dbReference type="GO" id="GO:0003677">
    <property type="term" value="F:DNA binding"/>
    <property type="evidence" value="ECO:0007669"/>
    <property type="project" value="InterPro"/>
</dbReference>
<gene>
    <name evidence="3" type="ORF">DQ356_00965</name>
</gene>
<keyword evidence="1" id="KW-0472">Membrane</keyword>
<keyword evidence="2" id="KW-0732">Signal</keyword>
<feature type="signal peptide" evidence="2">
    <location>
        <begin position="1"/>
        <end position="18"/>
    </location>
</feature>
<dbReference type="InterPro" id="IPR016032">
    <property type="entry name" value="Sig_transdc_resp-reg_C-effctor"/>
</dbReference>
<feature type="chain" id="PRO_5016885524" evidence="2">
    <location>
        <begin position="19"/>
        <end position="569"/>
    </location>
</feature>
<dbReference type="GO" id="GO:0006355">
    <property type="term" value="P:regulation of DNA-templated transcription"/>
    <property type="evidence" value="ECO:0007669"/>
    <property type="project" value="InterPro"/>
</dbReference>
<accession>A0A368N2U5</accession>
<dbReference type="SUPFAM" id="SSF46894">
    <property type="entry name" value="C-terminal effector domain of the bipartite response regulators"/>
    <property type="match status" value="1"/>
</dbReference>
<dbReference type="Proteomes" id="UP000252172">
    <property type="component" value="Unassembled WGS sequence"/>
</dbReference>
<dbReference type="Gene3D" id="1.25.40.10">
    <property type="entry name" value="Tetratricopeptide repeat domain"/>
    <property type="match status" value="2"/>
</dbReference>
<comment type="caution">
    <text evidence="3">The sequence shown here is derived from an EMBL/GenBank/DDBJ whole genome shotgun (WGS) entry which is preliminary data.</text>
</comment>
<protein>
    <submittedName>
        <fullName evidence="3">Uncharacterized protein</fullName>
    </submittedName>
</protein>
<evidence type="ECO:0000313" key="4">
    <source>
        <dbReference type="Proteomes" id="UP000252172"/>
    </source>
</evidence>
<sequence>MRYLILFYFLFSVHHFSAAPWLTSSSLSRENLEQIITNKKRFMNDTVILKKELQNSSSIKKIISETLLAQAYFRALDGKNPKSEFHFKNSIETAVKLNNPALAIWAELNYAEYLYRYREMTRAMPVFLNALNAAEKIPANELLFPCWSFKIVGYYMGTIGDYDEAVNFLKRAQHYADRNSSELPELLDNIGQYYYLARNYIQAEKYYTSASITALQIKDELRYAKTLGNLALIRKDEGDYNSAALLLKKDIDISERLGAQQNTMFAQIALVRVFIKAGKWEEAATLLQKAETISRSKPYYMSSRRRIAEIKLDVFQALNRISEIPDIRREIKMLDDSLRWTDGEQTLNKTHLMTQKTLYQQKITKANEKLSSRNNLFVIFVVVAGIGFVLFGWHLLRLKKNEAQRKAQYDSLITALEKEKVGFERTLMETRQTLQDQVQYLKSKNQYIEQLNSEIETIRLSASSHLEEKEGKLHQLLESHLMTEENWQIFRRQFQKEYPEFYGNLSLEFPEITPANLRVILLQKLGFSQVEISRLLGITQDAVKKSRQRLKRKLGERYEKLSEMINAEL</sequence>
<keyword evidence="1" id="KW-0812">Transmembrane</keyword>
<organism evidence="3 4">
    <name type="scientific">Chryseobacterium lacus</name>
    <dbReference type="NCBI Taxonomy" id="2058346"/>
    <lineage>
        <taxon>Bacteria</taxon>
        <taxon>Pseudomonadati</taxon>
        <taxon>Bacteroidota</taxon>
        <taxon>Flavobacteriia</taxon>
        <taxon>Flavobacteriales</taxon>
        <taxon>Weeksellaceae</taxon>
        <taxon>Chryseobacterium group</taxon>
        <taxon>Chryseobacterium</taxon>
    </lineage>
</organism>
<name>A0A368N2U5_9FLAO</name>
<feature type="transmembrane region" description="Helical" evidence="1">
    <location>
        <begin position="376"/>
        <end position="396"/>
    </location>
</feature>
<keyword evidence="4" id="KW-1185">Reference proteome</keyword>
<dbReference type="AlphaFoldDB" id="A0A368N2U5"/>
<evidence type="ECO:0000256" key="1">
    <source>
        <dbReference type="SAM" id="Phobius"/>
    </source>
</evidence>